<gene>
    <name evidence="4" type="ORF">GOCE00092_LOCUS1272</name>
</gene>
<dbReference type="AlphaFoldDB" id="A0A7S1UM28"/>
<sequence length="218" mass="24754">MHTTAPTGVGNVNAYFSGHYQKYGYNVQAVVDHKCRFLYAKIAAPGGQPDINALKACSDLLDFLKGLPFGHYIIGDNAYPPREYLLPVFGGNERRARGHDDTNFFMSQCRIRSEMAFGMMTNKFGIFQRPLKKIAKHNLNKLLEAICRLHNFCIDERIYDVNGVPPHQQPFDEDNPRSTPGERVTVAEISGQSRTRARLVQRVLRLGLTRQQPIANRY</sequence>
<organism evidence="4">
    <name type="scientific">Grammatophora oceanica</name>
    <dbReference type="NCBI Taxonomy" id="210454"/>
    <lineage>
        <taxon>Eukaryota</taxon>
        <taxon>Sar</taxon>
        <taxon>Stramenopiles</taxon>
        <taxon>Ochrophyta</taxon>
        <taxon>Bacillariophyta</taxon>
        <taxon>Fragilariophyceae</taxon>
        <taxon>Fragilariophycidae</taxon>
        <taxon>Rhabdonematales</taxon>
        <taxon>Grammatophoraceae</taxon>
        <taxon>Grammatophora</taxon>
    </lineage>
</organism>
<dbReference type="EMBL" id="HBGK01002336">
    <property type="protein sequence ID" value="CAD9272365.1"/>
    <property type="molecule type" value="Transcribed_RNA"/>
</dbReference>
<evidence type="ECO:0000256" key="2">
    <source>
        <dbReference type="ARBA" id="ARBA00022723"/>
    </source>
</evidence>
<feature type="domain" description="DDE Tnp4" evidence="3">
    <location>
        <begin position="5"/>
        <end position="151"/>
    </location>
</feature>
<protein>
    <recommendedName>
        <fullName evidence="3">DDE Tnp4 domain-containing protein</fullName>
    </recommendedName>
</protein>
<comment type="cofactor">
    <cofactor evidence="1">
        <name>a divalent metal cation</name>
        <dbReference type="ChEBI" id="CHEBI:60240"/>
    </cofactor>
</comment>
<dbReference type="GO" id="GO:0046872">
    <property type="term" value="F:metal ion binding"/>
    <property type="evidence" value="ECO:0007669"/>
    <property type="project" value="UniProtKB-KW"/>
</dbReference>
<dbReference type="Pfam" id="PF13359">
    <property type="entry name" value="DDE_Tnp_4"/>
    <property type="match status" value="1"/>
</dbReference>
<dbReference type="InterPro" id="IPR027806">
    <property type="entry name" value="HARBI1_dom"/>
</dbReference>
<evidence type="ECO:0000259" key="3">
    <source>
        <dbReference type="Pfam" id="PF13359"/>
    </source>
</evidence>
<evidence type="ECO:0000313" key="4">
    <source>
        <dbReference type="EMBL" id="CAD9272365.1"/>
    </source>
</evidence>
<name>A0A7S1UM28_9STRA</name>
<accession>A0A7S1UM28</accession>
<keyword evidence="2" id="KW-0479">Metal-binding</keyword>
<proteinExistence type="predicted"/>
<evidence type="ECO:0000256" key="1">
    <source>
        <dbReference type="ARBA" id="ARBA00001968"/>
    </source>
</evidence>
<reference evidence="4" key="1">
    <citation type="submission" date="2021-01" db="EMBL/GenBank/DDBJ databases">
        <authorList>
            <person name="Corre E."/>
            <person name="Pelletier E."/>
            <person name="Niang G."/>
            <person name="Scheremetjew M."/>
            <person name="Finn R."/>
            <person name="Kale V."/>
            <person name="Holt S."/>
            <person name="Cochrane G."/>
            <person name="Meng A."/>
            <person name="Brown T."/>
            <person name="Cohen L."/>
        </authorList>
    </citation>
    <scope>NUCLEOTIDE SEQUENCE</scope>
    <source>
        <strain evidence="4">CCMP 410</strain>
    </source>
</reference>